<dbReference type="EMBL" id="BGZK01000246">
    <property type="protein sequence ID" value="GBP31419.1"/>
    <property type="molecule type" value="Genomic_DNA"/>
</dbReference>
<protein>
    <submittedName>
        <fullName evidence="1">Uncharacterized protein</fullName>
    </submittedName>
</protein>
<name>A0A4C1UYW2_EUMVA</name>
<evidence type="ECO:0000313" key="1">
    <source>
        <dbReference type="EMBL" id="GBP31419.1"/>
    </source>
</evidence>
<keyword evidence="2" id="KW-1185">Reference proteome</keyword>
<sequence length="205" mass="22794">MAVLDCDHFIVDRMYDRLAGLHRASPARSISRSAMAVKVETVTAEETSASNGESELHCNNTRAVAVIFKIKIEPLYGSSSTAETYPRNLLFHNEAVGLQPPTPAQRVSTFTTSAVRGTERERLIPSCDRTDNCHIPSILIRGRMRVYILHHDDFVLHGVHHRPTLLLVVRGTHPSLPGAYRRLAAEPVTVDDESQIPLLGYGELY</sequence>
<reference evidence="1 2" key="1">
    <citation type="journal article" date="2019" name="Commun. Biol.">
        <title>The bagworm genome reveals a unique fibroin gene that provides high tensile strength.</title>
        <authorList>
            <person name="Kono N."/>
            <person name="Nakamura H."/>
            <person name="Ohtoshi R."/>
            <person name="Tomita M."/>
            <person name="Numata K."/>
            <person name="Arakawa K."/>
        </authorList>
    </citation>
    <scope>NUCLEOTIDE SEQUENCE [LARGE SCALE GENOMIC DNA]</scope>
</reference>
<dbReference type="Proteomes" id="UP000299102">
    <property type="component" value="Unassembled WGS sequence"/>
</dbReference>
<comment type="caution">
    <text evidence="1">The sequence shown here is derived from an EMBL/GenBank/DDBJ whole genome shotgun (WGS) entry which is preliminary data.</text>
</comment>
<organism evidence="1 2">
    <name type="scientific">Eumeta variegata</name>
    <name type="common">Bagworm moth</name>
    <name type="synonym">Eumeta japonica</name>
    <dbReference type="NCBI Taxonomy" id="151549"/>
    <lineage>
        <taxon>Eukaryota</taxon>
        <taxon>Metazoa</taxon>
        <taxon>Ecdysozoa</taxon>
        <taxon>Arthropoda</taxon>
        <taxon>Hexapoda</taxon>
        <taxon>Insecta</taxon>
        <taxon>Pterygota</taxon>
        <taxon>Neoptera</taxon>
        <taxon>Endopterygota</taxon>
        <taxon>Lepidoptera</taxon>
        <taxon>Glossata</taxon>
        <taxon>Ditrysia</taxon>
        <taxon>Tineoidea</taxon>
        <taxon>Psychidae</taxon>
        <taxon>Oiketicinae</taxon>
        <taxon>Eumeta</taxon>
    </lineage>
</organism>
<gene>
    <name evidence="1" type="ORF">EVAR_17908_1</name>
</gene>
<dbReference type="AlphaFoldDB" id="A0A4C1UYW2"/>
<accession>A0A4C1UYW2</accession>
<proteinExistence type="predicted"/>
<evidence type="ECO:0000313" key="2">
    <source>
        <dbReference type="Proteomes" id="UP000299102"/>
    </source>
</evidence>